<evidence type="ECO:0000259" key="1">
    <source>
        <dbReference type="Pfam" id="PF00078"/>
    </source>
</evidence>
<reference evidence="2" key="1">
    <citation type="submission" date="2020-08" db="EMBL/GenBank/DDBJ databases">
        <title>Chromosome-level assembly of Southern catfish (Silurus meridionalis) provides insights into visual adaptation to the nocturnal and benthic lifestyles.</title>
        <authorList>
            <person name="Zhang Y."/>
            <person name="Wang D."/>
            <person name="Peng Z."/>
        </authorList>
    </citation>
    <scope>NUCLEOTIDE SEQUENCE</scope>
    <source>
        <strain evidence="2">SWU-2019-XX</strain>
        <tissue evidence="2">Muscle</tissue>
    </source>
</reference>
<protein>
    <recommendedName>
        <fullName evidence="1">Reverse transcriptase domain-containing protein</fullName>
    </recommendedName>
</protein>
<keyword evidence="3" id="KW-1185">Reference proteome</keyword>
<dbReference type="PANTHER" id="PTHR47510">
    <property type="entry name" value="REVERSE TRANSCRIPTASE DOMAIN-CONTAINING PROTEIN"/>
    <property type="match status" value="1"/>
</dbReference>
<dbReference type="SUPFAM" id="SSF56672">
    <property type="entry name" value="DNA/RNA polymerases"/>
    <property type="match status" value="1"/>
</dbReference>
<sequence length="210" mass="23562">CADQLCGILLYMFDLSLKLGKVPQIWKTSCVVPVPKTPRPKDFGDYRPVALTSHLMKTLERLVLTHLRPLVSPSMDPLQFAYQPGIGVEDAVIFLLNRAISHLEKAGSTVRVMFFDFSSAFNTIQPALLRDKMVYMGVDHHLSAWTLDYLTDRPQYVRTRDCESDMIVCNTGAPQGTRVQRTYKELCGLVPTELPPDKCGENERTGGGFP</sequence>
<dbReference type="InterPro" id="IPR043502">
    <property type="entry name" value="DNA/RNA_pol_sf"/>
</dbReference>
<dbReference type="InterPro" id="IPR000477">
    <property type="entry name" value="RT_dom"/>
</dbReference>
<gene>
    <name evidence="2" type="ORF">HF521_009355</name>
</gene>
<evidence type="ECO:0000313" key="2">
    <source>
        <dbReference type="EMBL" id="KAF7710483.1"/>
    </source>
</evidence>
<dbReference type="PANTHER" id="PTHR47510:SF3">
    <property type="entry name" value="ENDO_EXONUCLEASE_PHOSPHATASE DOMAIN-CONTAINING PROTEIN"/>
    <property type="match status" value="1"/>
</dbReference>
<comment type="caution">
    <text evidence="2">The sequence shown here is derived from an EMBL/GenBank/DDBJ whole genome shotgun (WGS) entry which is preliminary data.</text>
</comment>
<feature type="non-terminal residue" evidence="2">
    <location>
        <position position="210"/>
    </location>
</feature>
<dbReference type="Pfam" id="PF00078">
    <property type="entry name" value="RVT_1"/>
    <property type="match status" value="1"/>
</dbReference>
<organism evidence="2 3">
    <name type="scientific">Silurus meridionalis</name>
    <name type="common">Southern catfish</name>
    <name type="synonym">Silurus soldatovi meridionalis</name>
    <dbReference type="NCBI Taxonomy" id="175797"/>
    <lineage>
        <taxon>Eukaryota</taxon>
        <taxon>Metazoa</taxon>
        <taxon>Chordata</taxon>
        <taxon>Craniata</taxon>
        <taxon>Vertebrata</taxon>
        <taxon>Euteleostomi</taxon>
        <taxon>Actinopterygii</taxon>
        <taxon>Neopterygii</taxon>
        <taxon>Teleostei</taxon>
        <taxon>Ostariophysi</taxon>
        <taxon>Siluriformes</taxon>
        <taxon>Siluridae</taxon>
        <taxon>Silurus</taxon>
    </lineage>
</organism>
<dbReference type="EMBL" id="JABFDY010000002">
    <property type="protein sequence ID" value="KAF7710483.1"/>
    <property type="molecule type" value="Genomic_DNA"/>
</dbReference>
<accession>A0A8T0BVL5</accession>
<proteinExistence type="predicted"/>
<dbReference type="Proteomes" id="UP000606274">
    <property type="component" value="Unassembled WGS sequence"/>
</dbReference>
<name>A0A8T0BVL5_SILME</name>
<feature type="domain" description="Reverse transcriptase" evidence="1">
    <location>
        <begin position="41"/>
        <end position="177"/>
    </location>
</feature>
<evidence type="ECO:0000313" key="3">
    <source>
        <dbReference type="Proteomes" id="UP000606274"/>
    </source>
</evidence>
<dbReference type="AlphaFoldDB" id="A0A8T0BVL5"/>